<evidence type="ECO:0000256" key="3">
    <source>
        <dbReference type="SAM" id="SignalP"/>
    </source>
</evidence>
<evidence type="ECO:0000259" key="6">
    <source>
        <dbReference type="Pfam" id="PF23034"/>
    </source>
</evidence>
<keyword evidence="9" id="KW-1185">Reference proteome</keyword>
<keyword evidence="2" id="KW-0812">Transmembrane</keyword>
<comment type="caution">
    <text evidence="8">The sequence shown here is derived from an EMBL/GenBank/DDBJ whole genome shotgun (WGS) entry which is preliminary data.</text>
</comment>
<dbReference type="PaxDb" id="44689-DDB0192080"/>
<feature type="domain" description="ComC supersandwich" evidence="4">
    <location>
        <begin position="1154"/>
        <end position="1358"/>
    </location>
</feature>
<dbReference type="AlphaFoldDB" id="Q54BE6"/>
<dbReference type="OMA" id="LRTIECK"/>
<dbReference type="Pfam" id="PF23034">
    <property type="entry name" value="DUF7035"/>
    <property type="match status" value="1"/>
</dbReference>
<feature type="signal peptide" evidence="3">
    <location>
        <begin position="1"/>
        <end position="21"/>
    </location>
</feature>
<dbReference type="PhylomeDB" id="Q54BE6"/>
<evidence type="ECO:0000313" key="9">
    <source>
        <dbReference type="Proteomes" id="UP000002195"/>
    </source>
</evidence>
<dbReference type="InterPro" id="IPR054484">
    <property type="entry name" value="ComC_SSD"/>
</dbReference>
<dbReference type="dictyBase" id="DDB_G0293664"/>
<evidence type="ECO:0000259" key="7">
    <source>
        <dbReference type="Pfam" id="PF25820"/>
    </source>
</evidence>
<dbReference type="RefSeq" id="XP_629083.1">
    <property type="nucleotide sequence ID" value="XM_629081.1"/>
</dbReference>
<evidence type="ECO:0000313" key="8">
    <source>
        <dbReference type="EMBL" id="EAL60644.1"/>
    </source>
</evidence>
<name>Q54BE6_DICDI</name>
<dbReference type="FunCoup" id="Q54BE6">
    <property type="interactions" value="141"/>
</dbReference>
<feature type="transmembrane region" description="Helical" evidence="2">
    <location>
        <begin position="1387"/>
        <end position="1409"/>
    </location>
</feature>
<dbReference type="Pfam" id="PF25820">
    <property type="entry name" value="DUF7949"/>
    <property type="match status" value="1"/>
</dbReference>
<reference evidence="8 9" key="1">
    <citation type="journal article" date="2005" name="Nature">
        <title>The genome of the social amoeba Dictyostelium discoideum.</title>
        <authorList>
            <consortium name="The Dictyostelium discoideum Sequencing Consortium"/>
            <person name="Eichinger L."/>
            <person name="Pachebat J.A."/>
            <person name="Glockner G."/>
            <person name="Rajandream M.A."/>
            <person name="Sucgang R."/>
            <person name="Berriman M."/>
            <person name="Song J."/>
            <person name="Olsen R."/>
            <person name="Szafranski K."/>
            <person name="Xu Q."/>
            <person name="Tunggal B."/>
            <person name="Kummerfeld S."/>
            <person name="Madera M."/>
            <person name="Konfortov B.A."/>
            <person name="Rivero F."/>
            <person name="Bankier A.T."/>
            <person name="Lehmann R."/>
            <person name="Hamlin N."/>
            <person name="Davies R."/>
            <person name="Gaudet P."/>
            <person name="Fey P."/>
            <person name="Pilcher K."/>
            <person name="Chen G."/>
            <person name="Saunders D."/>
            <person name="Sodergren E."/>
            <person name="Davis P."/>
            <person name="Kerhornou A."/>
            <person name="Nie X."/>
            <person name="Hall N."/>
            <person name="Anjard C."/>
            <person name="Hemphill L."/>
            <person name="Bason N."/>
            <person name="Farbrother P."/>
            <person name="Desany B."/>
            <person name="Just E."/>
            <person name="Morio T."/>
            <person name="Rost R."/>
            <person name="Churcher C."/>
            <person name="Cooper J."/>
            <person name="Haydock S."/>
            <person name="van Driessche N."/>
            <person name="Cronin A."/>
            <person name="Goodhead I."/>
            <person name="Muzny D."/>
            <person name="Mourier T."/>
            <person name="Pain A."/>
            <person name="Lu M."/>
            <person name="Harper D."/>
            <person name="Lindsay R."/>
            <person name="Hauser H."/>
            <person name="James K."/>
            <person name="Quiles M."/>
            <person name="Madan Babu M."/>
            <person name="Saito T."/>
            <person name="Buchrieser C."/>
            <person name="Wardroper A."/>
            <person name="Felder M."/>
            <person name="Thangavelu M."/>
            <person name="Johnson D."/>
            <person name="Knights A."/>
            <person name="Loulseged H."/>
            <person name="Mungall K."/>
            <person name="Oliver K."/>
            <person name="Price C."/>
            <person name="Quail M.A."/>
            <person name="Urushihara H."/>
            <person name="Hernandez J."/>
            <person name="Rabbinowitsch E."/>
            <person name="Steffen D."/>
            <person name="Sanders M."/>
            <person name="Ma J."/>
            <person name="Kohara Y."/>
            <person name="Sharp S."/>
            <person name="Simmonds M."/>
            <person name="Spiegler S."/>
            <person name="Tivey A."/>
            <person name="Sugano S."/>
            <person name="White B."/>
            <person name="Walker D."/>
            <person name="Woodward J."/>
            <person name="Winckler T."/>
            <person name="Tanaka Y."/>
            <person name="Shaulsky G."/>
            <person name="Schleicher M."/>
            <person name="Weinstock G."/>
            <person name="Rosenthal A."/>
            <person name="Cox E.C."/>
            <person name="Chisholm R.L."/>
            <person name="Gibbs R."/>
            <person name="Loomis W.F."/>
            <person name="Platzer M."/>
            <person name="Kay R.R."/>
            <person name="Williams J."/>
            <person name="Dear P.H."/>
            <person name="Noegel A.A."/>
            <person name="Barrell B."/>
            <person name="Kuspa A."/>
        </authorList>
    </citation>
    <scope>NUCLEOTIDE SEQUENCE [LARGE SCALE GENOMIC DNA]</scope>
    <source>
        <strain evidence="8 9">AX4</strain>
    </source>
</reference>
<evidence type="ECO:0000259" key="4">
    <source>
        <dbReference type="Pfam" id="PF22933"/>
    </source>
</evidence>
<keyword evidence="3" id="KW-0732">Signal</keyword>
<evidence type="ECO:0000256" key="2">
    <source>
        <dbReference type="SAM" id="Phobius"/>
    </source>
</evidence>
<dbReference type="KEGG" id="ddi:DDB_G0293664"/>
<dbReference type="HOGENOM" id="CLU_004923_0_0_1"/>
<dbReference type="InParanoid" id="Q54BE6"/>
<dbReference type="EMBL" id="AAFI02000218">
    <property type="protein sequence ID" value="EAL60644.1"/>
    <property type="molecule type" value="Genomic_DNA"/>
</dbReference>
<feature type="domain" description="DUF7035" evidence="6">
    <location>
        <begin position="685"/>
        <end position="815"/>
    </location>
</feature>
<organism evidence="8 9">
    <name type="scientific">Dictyostelium discoideum</name>
    <name type="common">Social amoeba</name>
    <dbReference type="NCBI Taxonomy" id="44689"/>
    <lineage>
        <taxon>Eukaryota</taxon>
        <taxon>Amoebozoa</taxon>
        <taxon>Evosea</taxon>
        <taxon>Eumycetozoa</taxon>
        <taxon>Dictyostelia</taxon>
        <taxon>Dictyosteliales</taxon>
        <taxon>Dictyosteliaceae</taxon>
        <taxon>Dictyostelium</taxon>
    </lineage>
</organism>
<keyword evidence="2" id="KW-1133">Transmembrane helix</keyword>
<dbReference type="PANTHER" id="PTHR31378:SF29">
    <property type="entry name" value="EGF-LIKE DOMAIN-CONTAINING PROTEIN-RELATED"/>
    <property type="match status" value="1"/>
</dbReference>
<dbReference type="InterPro" id="IPR055462">
    <property type="entry name" value="DUF7034"/>
</dbReference>
<feature type="domain" description="DUF7949" evidence="7">
    <location>
        <begin position="1096"/>
        <end position="1130"/>
    </location>
</feature>
<dbReference type="eggNOG" id="ENOG502SC7H">
    <property type="taxonomic scope" value="Eukaryota"/>
</dbReference>
<accession>Q54BE6</accession>
<dbReference type="VEuPathDB" id="AmoebaDB:DDB_G0293664"/>
<feature type="chain" id="PRO_5004249377" description="EGF-like domain-containing protein" evidence="3">
    <location>
        <begin position="22"/>
        <end position="1427"/>
    </location>
</feature>
<sequence length="1427" mass="160178">MKYKIRLLIFYVFSLFCFVNCQTKYNIINANPSEINLYPSPISQSSCSFKIILLVVNVLDQTGPPPSITINIDENNQIESKPINQNETSALYFEIFSRMDGSYPINVTIPNDSNSLLINFTCDYADVSKLSVSFIDELSFNEVSLFSTVFKINGLLRPLSFENSDPSFSIVQLPNTDLYRIQFSHSFIILQTTSNWLVETPFMNGQTFSFYVTYKNGISPTINLEEIIDLTFYPDQSAVVTMPVAYSQIIKFKLITNLTTTTNQPYFNLYNNGFNLAVRPILGSLGNITYISSCYYSSSTKQHSLYHQNGQPSFIGDIQFDTTQSYDTGSTVQVRVEPVIMDNNKTITFYTGNLLNRLKYDFKPITYSSNSDYDTFSDGFPFGFINGNNLNYNLTYSIKTFKDLYPSIDIHVSTLSGSSSRSIIPFNQLAFNQSELPNVVDIQSIYLGEFKFLIQFKIKVNGLYPINTIKININEPSSQEIQTLVLKPINIISGSLFDGIWETIHDGVKYGKGNLNNPLQIFSFSGMSKILNIQDPFSIESPTKTFELPFIKLNNNQNNILKDLVNVTFLYDTIDVTNQVGSNILYFNFTNSDNYKNLPIAFSLIDAKTLSDNNFDLSLNSDNDKLSDNWVFAEWVNNRFQVKFKIPSNTMPGIINYFLVFTKEIKVFSSSLPQSSQLNIVSNNIDIYGPIFSKIIKNPPNLESDSLGWLITIEDSINGFRDGYITVRGVVDSSLYNFTIDPTKSISGDKWSGDYEIYIKENQVRCVPQSYEIVEVVLFDTFNNKASYIKFTENNLENTKFNPFINYLNDITIVTVSPPSLICNSAVDYTAPIITSFTSSVESLDVGSLNGRSVTFEFECQDNESGIRLNQFPIIYLTTLNLEIHKCISTNSTPFQTNTKFTCTTTVSLGFGFPSEIIISVYGLINNGGYYGGYSTLSLKELGFDYYIKTITQFTEDQPIIQSTNTITNQGGKLMIYGRKLNCDGSGSVNVLLKYLDDGLDNFISFTPKTIYDSFILIENIRPTNQSFIIKISNSLIESNEFKVTPILFYFNIPIEPTNSPTETPTPTTTTTPTPTPTTSLLPTVSPIPTNPPQKCQGNPECGGPNQGTCKDGGCVCFSPFIGLTCTSQVIVVPPPTINTTDPSTEVTIPPPNNENIIFKSLISLVSLRELDFNGKEIQVFNFEKWIYTPLGNNKYLYETSISNEITTNIITTIEWFNSSEIIEFANQKLEMNPSSVKYTIEISKYSFKSSLNTLQLVMSAKLTSNTQDDDICSSKQFGNTTNGDDSNFLKIQVDNYSVYGRFIKRAIIDEKVQSIENLQLDQSMNPISKSYSTQSFIGITIPQYLNSLIIDPDFSILVDQKAASTNSENSICSNNNNSSSLSGGQIAGIVIGSVAFLAVLITCVIYYFHKKKESLLLKKSFNLKNN</sequence>
<evidence type="ECO:0008006" key="10">
    <source>
        <dbReference type="Google" id="ProtNLM"/>
    </source>
</evidence>
<dbReference type="Pfam" id="PF22933">
    <property type="entry name" value="ComC_SSD"/>
    <property type="match status" value="1"/>
</dbReference>
<dbReference type="Pfam" id="PF23033">
    <property type="entry name" value="DUF7034"/>
    <property type="match status" value="1"/>
</dbReference>
<evidence type="ECO:0000256" key="1">
    <source>
        <dbReference type="SAM" id="MobiDB-lite"/>
    </source>
</evidence>
<dbReference type="PANTHER" id="PTHR31378">
    <property type="entry name" value="EGF-LIKE DOMAIN-CONTAINING PROTEIN-RELATED-RELATED"/>
    <property type="match status" value="1"/>
</dbReference>
<dbReference type="InterPro" id="IPR057709">
    <property type="entry name" value="DUF7949"/>
</dbReference>
<feature type="domain" description="DUF7034" evidence="5">
    <location>
        <begin position="832"/>
        <end position="952"/>
    </location>
</feature>
<dbReference type="GlyGen" id="Q54BE6">
    <property type="glycosylation" value="3 sites"/>
</dbReference>
<proteinExistence type="predicted"/>
<feature type="compositionally biased region" description="Low complexity" evidence="1">
    <location>
        <begin position="1058"/>
        <end position="1088"/>
    </location>
</feature>
<feature type="region of interest" description="Disordered" evidence="1">
    <location>
        <begin position="1058"/>
        <end position="1100"/>
    </location>
</feature>
<dbReference type="GeneID" id="8629375"/>
<dbReference type="Proteomes" id="UP000002195">
    <property type="component" value="Unassembled WGS sequence"/>
</dbReference>
<keyword evidence="2" id="KW-0472">Membrane</keyword>
<gene>
    <name evidence="8" type="ORF">DDB_G0293664</name>
</gene>
<protein>
    <recommendedName>
        <fullName evidence="10">EGF-like domain-containing protein</fullName>
    </recommendedName>
</protein>
<dbReference type="InterPro" id="IPR055463">
    <property type="entry name" value="DUF7035"/>
</dbReference>
<evidence type="ECO:0000259" key="5">
    <source>
        <dbReference type="Pfam" id="PF23033"/>
    </source>
</evidence>